<feature type="compositionally biased region" description="Gly residues" evidence="1">
    <location>
        <begin position="301"/>
        <end position="319"/>
    </location>
</feature>
<feature type="compositionally biased region" description="Basic and acidic residues" evidence="1">
    <location>
        <begin position="1"/>
        <end position="10"/>
    </location>
</feature>
<accession>A1X1J9</accession>
<feature type="compositionally biased region" description="Polar residues" evidence="1">
    <location>
        <begin position="346"/>
        <end position="366"/>
    </location>
</feature>
<feature type="region of interest" description="Disordered" evidence="1">
    <location>
        <begin position="343"/>
        <end position="367"/>
    </location>
</feature>
<evidence type="ECO:0000256" key="1">
    <source>
        <dbReference type="SAM" id="MobiDB-lite"/>
    </source>
</evidence>
<proteinExistence type="predicted"/>
<organism evidence="2">
    <name type="scientific">Chlamydia trachomatis</name>
    <dbReference type="NCBI Taxonomy" id="813"/>
    <lineage>
        <taxon>Bacteria</taxon>
        <taxon>Pseudomonadati</taxon>
        <taxon>Chlamydiota</taxon>
        <taxon>Chlamydiia</taxon>
        <taxon>Chlamydiales</taxon>
        <taxon>Chlamydiaceae</taxon>
        <taxon>Chlamydia/Chlamydophila group</taxon>
        <taxon>Chlamydia</taxon>
    </lineage>
</organism>
<dbReference type="EMBL" id="DQ062750">
    <property type="protein sequence ID" value="AAZ14894.1"/>
    <property type="molecule type" value="Genomic_DNA"/>
</dbReference>
<feature type="region of interest" description="Disordered" evidence="1">
    <location>
        <begin position="293"/>
        <end position="321"/>
    </location>
</feature>
<feature type="region of interest" description="Disordered" evidence="1">
    <location>
        <begin position="1"/>
        <end position="47"/>
    </location>
</feature>
<evidence type="ECO:0000313" key="2">
    <source>
        <dbReference type="EMBL" id="AAZ14894.1"/>
    </source>
</evidence>
<dbReference type="AlphaFoldDB" id="A1X1J9"/>
<protein>
    <submittedName>
        <fullName evidence="2">Uncharacterized protein</fullName>
    </submittedName>
</protein>
<feature type="region of interest" description="Disordered" evidence="1">
    <location>
        <begin position="408"/>
        <end position="443"/>
    </location>
</feature>
<reference evidence="2" key="1">
    <citation type="journal article" date="2007" name="Genome Res.">
        <title>Evolution of Chlamydia trachomatis diversity occurs by widespread interstrain recombination involving hotspots.</title>
        <authorList>
            <person name="Gomes J.P."/>
            <person name="Bruno W.J."/>
            <person name="Nunes A."/>
            <person name="Santos N."/>
            <person name="Florindo C."/>
            <person name="Borrego M.J."/>
            <person name="Dean D."/>
        </authorList>
    </citation>
    <scope>NUCLEOTIDE SEQUENCE</scope>
    <source>
        <strain evidence="2">CS-490/95</strain>
    </source>
</reference>
<sequence length="504" mass="51826">MNKKIIKERVSSSVPSTPSDQPANPADPVDPANPADPVDPANPTSPVTKMLLECSFPQKDGSTKGDSSIDGAITTAYVNLDAKNQQVRQVAKGEEDQNVIVLSQLEGYLQKGSRSIAGLFLPTSGGMMVGDINMGEHTIKGLPSSWGSAMFLGNEYAASVGIVQDVVGEYGARLDDLIERIDKYAGSGDGSMDQLIKELGTPEEKTPSDQTPSVTLKNPAEAKWLLLSAKNAMTGTLRFEKKQGALPITPDPTITNLKAGGLGTIGTATPTDKLQNIVSVADLTTILKDLQENAPSEGTGSDVGSGSGSGTDSGSGGVAGVSVSAATTSTFPEWTGQEVPYLVEQSPDSGSGSPSVQNPLKSSNADNYIKKDNGTYSLLRRGLYLITFAYELSTSSSNGVVTCTGTLTKKSDSTSAGGDVAAQPTSGDAADPNPAEPSPAFSVVGSSDGKTVVGSAYILVPGDKALSEYTLTLALTPGENTGVSPTSATASKSYVAISYMGAGY</sequence>
<feature type="compositionally biased region" description="Low complexity" evidence="1">
    <location>
        <begin position="22"/>
        <end position="42"/>
    </location>
</feature>
<name>A1X1J9_CHLTH</name>
<feature type="compositionally biased region" description="Polar residues" evidence="1">
    <location>
        <begin position="11"/>
        <end position="21"/>
    </location>
</feature>